<dbReference type="EMBL" id="AMZH03014648">
    <property type="protein sequence ID" value="RRT47278.1"/>
    <property type="molecule type" value="Genomic_DNA"/>
</dbReference>
<gene>
    <name evidence="2" type="ORF">B296_00039118</name>
</gene>
<sequence>KEGRRRLDLSPRAGRRSVSSHGRKRGHDPWAVTARRRPTGGDDRWARTARG</sequence>
<reference evidence="2 3" key="1">
    <citation type="journal article" date="2014" name="Agronomy (Basel)">
        <title>A Draft Genome Sequence for Ensete ventricosum, the Drought-Tolerant Tree Against Hunger.</title>
        <authorList>
            <person name="Harrison J."/>
            <person name="Moore K.A."/>
            <person name="Paszkiewicz K."/>
            <person name="Jones T."/>
            <person name="Grant M."/>
            <person name="Ambacheew D."/>
            <person name="Muzemil S."/>
            <person name="Studholme D.J."/>
        </authorList>
    </citation>
    <scope>NUCLEOTIDE SEQUENCE [LARGE SCALE GENOMIC DNA]</scope>
</reference>
<protein>
    <submittedName>
        <fullName evidence="2">Uncharacterized protein</fullName>
    </submittedName>
</protein>
<comment type="caution">
    <text evidence="2">The sequence shown here is derived from an EMBL/GenBank/DDBJ whole genome shotgun (WGS) entry which is preliminary data.</text>
</comment>
<feature type="region of interest" description="Disordered" evidence="1">
    <location>
        <begin position="1"/>
        <end position="51"/>
    </location>
</feature>
<proteinExistence type="predicted"/>
<name>A0A426Y683_ENSVE</name>
<accession>A0A426Y683</accession>
<evidence type="ECO:0000313" key="2">
    <source>
        <dbReference type="EMBL" id="RRT47278.1"/>
    </source>
</evidence>
<dbReference type="Proteomes" id="UP000287651">
    <property type="component" value="Unassembled WGS sequence"/>
</dbReference>
<dbReference type="AlphaFoldDB" id="A0A426Y683"/>
<evidence type="ECO:0000313" key="3">
    <source>
        <dbReference type="Proteomes" id="UP000287651"/>
    </source>
</evidence>
<organism evidence="2 3">
    <name type="scientific">Ensete ventricosum</name>
    <name type="common">Abyssinian banana</name>
    <name type="synonym">Musa ensete</name>
    <dbReference type="NCBI Taxonomy" id="4639"/>
    <lineage>
        <taxon>Eukaryota</taxon>
        <taxon>Viridiplantae</taxon>
        <taxon>Streptophyta</taxon>
        <taxon>Embryophyta</taxon>
        <taxon>Tracheophyta</taxon>
        <taxon>Spermatophyta</taxon>
        <taxon>Magnoliopsida</taxon>
        <taxon>Liliopsida</taxon>
        <taxon>Zingiberales</taxon>
        <taxon>Musaceae</taxon>
        <taxon>Ensete</taxon>
    </lineage>
</organism>
<feature type="compositionally biased region" description="Basic and acidic residues" evidence="1">
    <location>
        <begin position="39"/>
        <end position="51"/>
    </location>
</feature>
<evidence type="ECO:0000256" key="1">
    <source>
        <dbReference type="SAM" id="MobiDB-lite"/>
    </source>
</evidence>
<feature type="non-terminal residue" evidence="2">
    <location>
        <position position="1"/>
    </location>
</feature>